<keyword evidence="2" id="KW-1185">Reference proteome</keyword>
<proteinExistence type="predicted"/>
<reference evidence="1 2" key="1">
    <citation type="submission" date="2024-02" db="EMBL/GenBank/DDBJ databases">
        <title>First draft genome assembly of two strains of Seiridium cardinale.</title>
        <authorList>
            <person name="Emiliani G."/>
            <person name="Scali E."/>
        </authorList>
    </citation>
    <scope>NUCLEOTIDE SEQUENCE [LARGE SCALE GENOMIC DNA]</scope>
    <source>
        <strain evidence="1 2">BM-138-000479</strain>
    </source>
</reference>
<name>A0ABR2YA38_9PEZI</name>
<organism evidence="1 2">
    <name type="scientific">Seiridium cardinale</name>
    <dbReference type="NCBI Taxonomy" id="138064"/>
    <lineage>
        <taxon>Eukaryota</taxon>
        <taxon>Fungi</taxon>
        <taxon>Dikarya</taxon>
        <taxon>Ascomycota</taxon>
        <taxon>Pezizomycotina</taxon>
        <taxon>Sordariomycetes</taxon>
        <taxon>Xylariomycetidae</taxon>
        <taxon>Amphisphaeriales</taxon>
        <taxon>Sporocadaceae</taxon>
        <taxon>Seiridium</taxon>
    </lineage>
</organism>
<comment type="caution">
    <text evidence="1">The sequence shown here is derived from an EMBL/GenBank/DDBJ whole genome shotgun (WGS) entry which is preliminary data.</text>
</comment>
<dbReference type="Proteomes" id="UP001465668">
    <property type="component" value="Unassembled WGS sequence"/>
</dbReference>
<sequence length="40" mass="4359">MSYLNVAVDRAKKFFTDENDSYAFETAVGGGLAGVVVRFI</sequence>
<accession>A0ABR2YA38</accession>
<protein>
    <submittedName>
        <fullName evidence="1">Uncharacterized protein</fullName>
    </submittedName>
</protein>
<evidence type="ECO:0000313" key="1">
    <source>
        <dbReference type="EMBL" id="KAK9784098.1"/>
    </source>
</evidence>
<dbReference type="EMBL" id="JARVKM010000001">
    <property type="protein sequence ID" value="KAK9784098.1"/>
    <property type="molecule type" value="Genomic_DNA"/>
</dbReference>
<evidence type="ECO:0000313" key="2">
    <source>
        <dbReference type="Proteomes" id="UP001465668"/>
    </source>
</evidence>
<gene>
    <name evidence="1" type="ORF">SCAR479_00657</name>
</gene>